<evidence type="ECO:0000313" key="3">
    <source>
        <dbReference type="Proteomes" id="UP000288805"/>
    </source>
</evidence>
<dbReference type="Gene3D" id="3.30.420.10">
    <property type="entry name" value="Ribonuclease H-like superfamily/Ribonuclease H"/>
    <property type="match status" value="1"/>
</dbReference>
<dbReference type="Proteomes" id="UP000288805">
    <property type="component" value="Unassembled WGS sequence"/>
</dbReference>
<dbReference type="GO" id="GO:0003676">
    <property type="term" value="F:nucleic acid binding"/>
    <property type="evidence" value="ECO:0007669"/>
    <property type="project" value="InterPro"/>
</dbReference>
<dbReference type="InterPro" id="IPR002156">
    <property type="entry name" value="RNaseH_domain"/>
</dbReference>
<dbReference type="InterPro" id="IPR036397">
    <property type="entry name" value="RNaseH_sf"/>
</dbReference>
<sequence length="205" mass="23214">MRISHNTLCRAKFSHNLEQLASKGYIFLISIQIVHGLKRWILDCQSFEMVYKIALFGSNQYLSVSDIAMGCMLAQLDDLGKERAIYYLNHLASLPVSDDRPIDDDFPDEQFVSVTSIAGWQLYFNGAANQSRFGIGILLISPQGDHIPILVRLAFFDHHRLTNNVVEYEACITSLETELNLGVIQLEIHGDSNLVIQQTQGIWRT</sequence>
<dbReference type="GO" id="GO:0004523">
    <property type="term" value="F:RNA-DNA hybrid ribonuclease activity"/>
    <property type="evidence" value="ECO:0007669"/>
    <property type="project" value="InterPro"/>
</dbReference>
<dbReference type="PANTHER" id="PTHR48475">
    <property type="entry name" value="RIBONUCLEASE H"/>
    <property type="match status" value="1"/>
</dbReference>
<reference evidence="2 3" key="1">
    <citation type="journal article" date="2018" name="PLoS Genet.">
        <title>Population sequencing reveals clonal diversity and ancestral inbreeding in the grapevine cultivar Chardonnay.</title>
        <authorList>
            <person name="Roach M.J."/>
            <person name="Johnson D.L."/>
            <person name="Bohlmann J."/>
            <person name="van Vuuren H.J."/>
            <person name="Jones S.J."/>
            <person name="Pretorius I.S."/>
            <person name="Schmidt S.A."/>
            <person name="Borneman A.R."/>
        </authorList>
    </citation>
    <scope>NUCLEOTIDE SEQUENCE [LARGE SCALE GENOMIC DNA]</scope>
    <source>
        <strain evidence="3">cv. Chardonnay</strain>
        <tissue evidence="2">Leaf</tissue>
    </source>
</reference>
<dbReference type="InterPro" id="IPR012337">
    <property type="entry name" value="RNaseH-like_sf"/>
</dbReference>
<name>A0A438FGJ6_VITVI</name>
<dbReference type="EMBL" id="QGNW01000907">
    <property type="protein sequence ID" value="RVW59114.1"/>
    <property type="molecule type" value="Genomic_DNA"/>
</dbReference>
<dbReference type="PANTHER" id="PTHR48475:SF1">
    <property type="entry name" value="RNASE H TYPE-1 DOMAIN-CONTAINING PROTEIN"/>
    <property type="match status" value="1"/>
</dbReference>
<dbReference type="PROSITE" id="PS50879">
    <property type="entry name" value="RNASE_H_1"/>
    <property type="match status" value="1"/>
</dbReference>
<gene>
    <name evidence="2" type="ORF">CK203_104556</name>
</gene>
<comment type="caution">
    <text evidence="2">The sequence shown here is derived from an EMBL/GenBank/DDBJ whole genome shotgun (WGS) entry which is preliminary data.</text>
</comment>
<feature type="domain" description="RNase H type-1" evidence="1">
    <location>
        <begin position="116"/>
        <end position="205"/>
    </location>
</feature>
<protein>
    <recommendedName>
        <fullName evidence="1">RNase H type-1 domain-containing protein</fullName>
    </recommendedName>
</protein>
<dbReference type="SUPFAM" id="SSF53098">
    <property type="entry name" value="Ribonuclease H-like"/>
    <property type="match status" value="1"/>
</dbReference>
<dbReference type="AlphaFoldDB" id="A0A438FGJ6"/>
<organism evidence="2 3">
    <name type="scientific">Vitis vinifera</name>
    <name type="common">Grape</name>
    <dbReference type="NCBI Taxonomy" id="29760"/>
    <lineage>
        <taxon>Eukaryota</taxon>
        <taxon>Viridiplantae</taxon>
        <taxon>Streptophyta</taxon>
        <taxon>Embryophyta</taxon>
        <taxon>Tracheophyta</taxon>
        <taxon>Spermatophyta</taxon>
        <taxon>Magnoliopsida</taxon>
        <taxon>eudicotyledons</taxon>
        <taxon>Gunneridae</taxon>
        <taxon>Pentapetalae</taxon>
        <taxon>rosids</taxon>
        <taxon>Vitales</taxon>
        <taxon>Vitaceae</taxon>
        <taxon>Viteae</taxon>
        <taxon>Vitis</taxon>
    </lineage>
</organism>
<proteinExistence type="predicted"/>
<evidence type="ECO:0000313" key="2">
    <source>
        <dbReference type="EMBL" id="RVW59114.1"/>
    </source>
</evidence>
<evidence type="ECO:0000259" key="1">
    <source>
        <dbReference type="PROSITE" id="PS50879"/>
    </source>
</evidence>
<accession>A0A438FGJ6</accession>
<dbReference type="Pfam" id="PF13456">
    <property type="entry name" value="RVT_3"/>
    <property type="match status" value="1"/>
</dbReference>